<dbReference type="AlphaFoldDB" id="A0ABD2ZZY9"/>
<comment type="caution">
    <text evidence="1">The sequence shown here is derived from an EMBL/GenBank/DDBJ whole genome shotgun (WGS) entry which is preliminary data.</text>
</comment>
<organism evidence="1 2">
    <name type="scientific">Cinchona calisaya</name>
    <dbReference type="NCBI Taxonomy" id="153742"/>
    <lineage>
        <taxon>Eukaryota</taxon>
        <taxon>Viridiplantae</taxon>
        <taxon>Streptophyta</taxon>
        <taxon>Embryophyta</taxon>
        <taxon>Tracheophyta</taxon>
        <taxon>Spermatophyta</taxon>
        <taxon>Magnoliopsida</taxon>
        <taxon>eudicotyledons</taxon>
        <taxon>Gunneridae</taxon>
        <taxon>Pentapetalae</taxon>
        <taxon>asterids</taxon>
        <taxon>lamiids</taxon>
        <taxon>Gentianales</taxon>
        <taxon>Rubiaceae</taxon>
        <taxon>Cinchonoideae</taxon>
        <taxon>Cinchoneae</taxon>
        <taxon>Cinchona</taxon>
    </lineage>
</organism>
<name>A0ABD2ZZY9_9GENT</name>
<dbReference type="EMBL" id="JBJUIK010000006">
    <property type="protein sequence ID" value="KAL3525009.1"/>
    <property type="molecule type" value="Genomic_DNA"/>
</dbReference>
<sequence>MNPPSYPPSPVERSRDREELVKFYVLNEMTYKYLVSLGLRTEAEKFRQIMNLQSVASLTSLPVVDELLPHVTIQQQPPNIGMQLFPNLATTIINGSTTDTVIDTVPTVPNSIAPFLAPKRTIFGPISVNNNGTILGNTSIVRPTQLVPITMIPTPPGARAVTGNTSMSFFNPHLSPRFRSKIAAVVQNHTAIQGSTKRARYNTFVPAGCSTTTGPPTSAVSSGASANAVAGCSTDLCDITDISSLSTSDNVEGCTSDIQKLHI</sequence>
<reference evidence="1 2" key="1">
    <citation type="submission" date="2024-11" db="EMBL/GenBank/DDBJ databases">
        <title>A near-complete genome assembly of Cinchona calisaya.</title>
        <authorList>
            <person name="Lian D.C."/>
            <person name="Zhao X.W."/>
            <person name="Wei L."/>
        </authorList>
    </citation>
    <scope>NUCLEOTIDE SEQUENCE [LARGE SCALE GENOMIC DNA]</scope>
    <source>
        <tissue evidence="1">Nenye</tissue>
    </source>
</reference>
<keyword evidence="2" id="KW-1185">Reference proteome</keyword>
<proteinExistence type="predicted"/>
<dbReference type="Proteomes" id="UP001630127">
    <property type="component" value="Unassembled WGS sequence"/>
</dbReference>
<evidence type="ECO:0008006" key="3">
    <source>
        <dbReference type="Google" id="ProtNLM"/>
    </source>
</evidence>
<accession>A0ABD2ZZY9</accession>
<evidence type="ECO:0000313" key="1">
    <source>
        <dbReference type="EMBL" id="KAL3525009.1"/>
    </source>
</evidence>
<protein>
    <recommendedName>
        <fullName evidence="3">LisH domain-containing protein</fullName>
    </recommendedName>
</protein>
<gene>
    <name evidence="1" type="ORF">ACH5RR_013381</name>
</gene>
<evidence type="ECO:0000313" key="2">
    <source>
        <dbReference type="Proteomes" id="UP001630127"/>
    </source>
</evidence>